<reference evidence="2 3" key="1">
    <citation type="journal article" date="2018" name="Cell">
        <title>The Chara Genome: Secondary Complexity and Implications for Plant Terrestrialization.</title>
        <authorList>
            <person name="Nishiyama T."/>
            <person name="Sakayama H."/>
            <person name="Vries J.D."/>
            <person name="Buschmann H."/>
            <person name="Saint-Marcoux D."/>
            <person name="Ullrich K.K."/>
            <person name="Haas F.B."/>
            <person name="Vanderstraeten L."/>
            <person name="Becker D."/>
            <person name="Lang D."/>
            <person name="Vosolsobe S."/>
            <person name="Rombauts S."/>
            <person name="Wilhelmsson P.K.I."/>
            <person name="Janitza P."/>
            <person name="Kern R."/>
            <person name="Heyl A."/>
            <person name="Rumpler F."/>
            <person name="Villalobos L.I.A.C."/>
            <person name="Clay J.M."/>
            <person name="Skokan R."/>
            <person name="Toyoda A."/>
            <person name="Suzuki Y."/>
            <person name="Kagoshima H."/>
            <person name="Schijlen E."/>
            <person name="Tajeshwar N."/>
            <person name="Catarino B."/>
            <person name="Hetherington A.J."/>
            <person name="Saltykova A."/>
            <person name="Bonnot C."/>
            <person name="Breuninger H."/>
            <person name="Symeonidi A."/>
            <person name="Radhakrishnan G.V."/>
            <person name="Van Nieuwerburgh F."/>
            <person name="Deforce D."/>
            <person name="Chang C."/>
            <person name="Karol K.G."/>
            <person name="Hedrich R."/>
            <person name="Ulvskov P."/>
            <person name="Glockner G."/>
            <person name="Delwiche C.F."/>
            <person name="Petrasek J."/>
            <person name="Van de Peer Y."/>
            <person name="Friml J."/>
            <person name="Beilby M."/>
            <person name="Dolan L."/>
            <person name="Kohara Y."/>
            <person name="Sugano S."/>
            <person name="Fujiyama A."/>
            <person name="Delaux P.-M."/>
            <person name="Quint M."/>
            <person name="TheiBen G."/>
            <person name="Hagemann M."/>
            <person name="Harholt J."/>
            <person name="Dunand C."/>
            <person name="Zachgo S."/>
            <person name="Langdale J."/>
            <person name="Maumus F."/>
            <person name="Straeten D.V.D."/>
            <person name="Gould S.B."/>
            <person name="Rensing S.A."/>
        </authorList>
    </citation>
    <scope>NUCLEOTIDE SEQUENCE [LARGE SCALE GENOMIC DNA]</scope>
    <source>
        <strain evidence="2 3">S276</strain>
    </source>
</reference>
<comment type="caution">
    <text evidence="2">The sequence shown here is derived from an EMBL/GenBank/DDBJ whole genome shotgun (WGS) entry which is preliminary data.</text>
</comment>
<dbReference type="EMBL" id="BFEA01000799">
    <property type="protein sequence ID" value="GBG90261.1"/>
    <property type="molecule type" value="Genomic_DNA"/>
</dbReference>
<protein>
    <submittedName>
        <fullName evidence="2">Uncharacterized protein</fullName>
    </submittedName>
</protein>
<sequence length="260" mass="29167">MTTMEELQIEANEWLTTLEEGRRCLQVIVRDMSLRLRIEPEVDGGATALSEWIKEKSEDMLEIIWVQEEGPDPRLDVCIDWRRADGIMSVCKTLFEESRYLYDRLHERLAGIIDREDEREVAAATMDGGDNNISDNLDGGENTVNNNNNNSNNNNNNDNNNSNNNNNNNNDSNNNNYININNNINNNDDDDDGGYNDEDDNGGQVQGSNSVAIHMWVAENGITAMGGMGSDDDDNIVEPEGAFSLTNLFLCVVWWRLGVG</sequence>
<gene>
    <name evidence="2" type="ORF">CBR_g50439</name>
</gene>
<dbReference type="Gramene" id="GBG90261">
    <property type="protein sequence ID" value="GBG90261"/>
    <property type="gene ID" value="CBR_g50439"/>
</dbReference>
<evidence type="ECO:0000256" key="1">
    <source>
        <dbReference type="SAM" id="MobiDB-lite"/>
    </source>
</evidence>
<evidence type="ECO:0000313" key="3">
    <source>
        <dbReference type="Proteomes" id="UP000265515"/>
    </source>
</evidence>
<feature type="region of interest" description="Disordered" evidence="1">
    <location>
        <begin position="126"/>
        <end position="207"/>
    </location>
</feature>
<organism evidence="2 3">
    <name type="scientific">Chara braunii</name>
    <name type="common">Braun's stonewort</name>
    <dbReference type="NCBI Taxonomy" id="69332"/>
    <lineage>
        <taxon>Eukaryota</taxon>
        <taxon>Viridiplantae</taxon>
        <taxon>Streptophyta</taxon>
        <taxon>Charophyceae</taxon>
        <taxon>Charales</taxon>
        <taxon>Characeae</taxon>
        <taxon>Chara</taxon>
    </lineage>
</organism>
<evidence type="ECO:0000313" key="2">
    <source>
        <dbReference type="EMBL" id="GBG90261.1"/>
    </source>
</evidence>
<feature type="compositionally biased region" description="Acidic residues" evidence="1">
    <location>
        <begin position="187"/>
        <end position="201"/>
    </location>
</feature>
<feature type="compositionally biased region" description="Low complexity" evidence="1">
    <location>
        <begin position="145"/>
        <end position="186"/>
    </location>
</feature>
<accession>A0A388M6T1</accession>
<keyword evidence="3" id="KW-1185">Reference proteome</keyword>
<dbReference type="Proteomes" id="UP000265515">
    <property type="component" value="Unassembled WGS sequence"/>
</dbReference>
<proteinExistence type="predicted"/>
<name>A0A388M6T1_CHABU</name>
<dbReference type="AlphaFoldDB" id="A0A388M6T1"/>